<keyword evidence="2" id="KW-0812">Transmembrane</keyword>
<keyword evidence="3" id="KW-0732">Signal</keyword>
<evidence type="ECO:0000256" key="1">
    <source>
        <dbReference type="SAM" id="MobiDB-lite"/>
    </source>
</evidence>
<feature type="compositionally biased region" description="Basic and acidic residues" evidence="1">
    <location>
        <begin position="163"/>
        <end position="187"/>
    </location>
</feature>
<protein>
    <recommendedName>
        <fullName evidence="6">Secreted protein</fullName>
    </recommendedName>
</protein>
<proteinExistence type="predicted"/>
<keyword evidence="2" id="KW-0472">Membrane</keyword>
<keyword evidence="2" id="KW-1133">Transmembrane helix</keyword>
<evidence type="ECO:0000256" key="2">
    <source>
        <dbReference type="SAM" id="Phobius"/>
    </source>
</evidence>
<dbReference type="EMBL" id="JARAYU010000019">
    <property type="protein sequence ID" value="MDX3705484.1"/>
    <property type="molecule type" value="Genomic_DNA"/>
</dbReference>
<feature type="region of interest" description="Disordered" evidence="1">
    <location>
        <begin position="87"/>
        <end position="123"/>
    </location>
</feature>
<evidence type="ECO:0000313" key="5">
    <source>
        <dbReference type="Proteomes" id="UP001271274"/>
    </source>
</evidence>
<feature type="transmembrane region" description="Helical" evidence="2">
    <location>
        <begin position="222"/>
        <end position="242"/>
    </location>
</feature>
<dbReference type="RefSeq" id="WP_319063447.1">
    <property type="nucleotide sequence ID" value="NZ_JARAYT010000020.1"/>
</dbReference>
<comment type="caution">
    <text evidence="4">The sequence shown here is derived from an EMBL/GenBank/DDBJ whole genome shotgun (WGS) entry which is preliminary data.</text>
</comment>
<evidence type="ECO:0008006" key="6">
    <source>
        <dbReference type="Google" id="ProtNLM"/>
    </source>
</evidence>
<reference evidence="4 5" key="1">
    <citation type="journal article" date="2023" name="Microb. Genom.">
        <title>Mesoterricola silvestris gen. nov., sp. nov., Mesoterricola sediminis sp. nov., Geothrix oryzae sp. nov., Geothrix edaphica sp. nov., Geothrix rubra sp. nov., and Geothrix limicola sp. nov., six novel members of Acidobacteriota isolated from soils.</title>
        <authorList>
            <person name="Weisberg A.J."/>
            <person name="Pearce E."/>
            <person name="Kramer C.G."/>
            <person name="Chang J.H."/>
            <person name="Clarke C.R."/>
        </authorList>
    </citation>
    <scope>NUCLEOTIDE SEQUENCE [LARGE SCALE GENOMIC DNA]</scope>
    <source>
        <strain evidence="4 5">ID09-01A</strain>
    </source>
</reference>
<dbReference type="Proteomes" id="UP001271274">
    <property type="component" value="Unassembled WGS sequence"/>
</dbReference>
<accession>A0ABU4NUH0</accession>
<sequence>MSTSSRPLPAGVHASAAVVLAALTVTGASLITAPAAVAAPGDPDVVIHKVGFPFDNQRNQPLVCDFYLSAFNFPKDPTPSQRINWTIDREPPAPRTDPVATGEIPLATDGSGHSTPVAPENTARLPDGEYVLTWRTVGGTLEEGRREITVDCPLTAPAGPEGARPEGARPEGSRPEGSRVEGARPEGVRPGGSRPEGSRVEGARPEGAVPAGAGGLAMTQNFAPVAGAAGVGLAAAGGVAYLRLRRRRADGAA</sequence>
<gene>
    <name evidence="4" type="ORF">PV662_38225</name>
</gene>
<evidence type="ECO:0000256" key="3">
    <source>
        <dbReference type="SAM" id="SignalP"/>
    </source>
</evidence>
<feature type="region of interest" description="Disordered" evidence="1">
    <location>
        <begin position="150"/>
        <end position="212"/>
    </location>
</feature>
<name>A0ABU4NUH0_9ACTN</name>
<feature type="chain" id="PRO_5045137034" description="Secreted protein" evidence="3">
    <location>
        <begin position="39"/>
        <end position="253"/>
    </location>
</feature>
<organism evidence="4 5">
    <name type="scientific">Streptomyces europaeiscabiei</name>
    <dbReference type="NCBI Taxonomy" id="146819"/>
    <lineage>
        <taxon>Bacteria</taxon>
        <taxon>Bacillati</taxon>
        <taxon>Actinomycetota</taxon>
        <taxon>Actinomycetes</taxon>
        <taxon>Kitasatosporales</taxon>
        <taxon>Streptomycetaceae</taxon>
        <taxon>Streptomyces</taxon>
    </lineage>
</organism>
<keyword evidence="5" id="KW-1185">Reference proteome</keyword>
<evidence type="ECO:0000313" key="4">
    <source>
        <dbReference type="EMBL" id="MDX3705484.1"/>
    </source>
</evidence>
<feature type="signal peptide" evidence="3">
    <location>
        <begin position="1"/>
        <end position="38"/>
    </location>
</feature>